<dbReference type="EMBL" id="LHQR01000069">
    <property type="protein sequence ID" value="KXG46538.1"/>
    <property type="molecule type" value="Genomic_DNA"/>
</dbReference>
<dbReference type="OrthoDB" id="2906425at2759"/>
<evidence type="ECO:0000256" key="6">
    <source>
        <dbReference type="ARBA" id="ARBA00031849"/>
    </source>
</evidence>
<name>A0A135LC47_PENPA</name>
<dbReference type="GO" id="GO:0005739">
    <property type="term" value="C:mitochondrion"/>
    <property type="evidence" value="ECO:0007669"/>
    <property type="project" value="UniProtKB-SubCell"/>
</dbReference>
<reference evidence="8 9" key="1">
    <citation type="journal article" date="2016" name="BMC Genomics">
        <title>Genome sequencing and secondary metabolism of the postharvest pathogen Penicillium griseofulvum.</title>
        <authorList>
            <person name="Banani H."/>
            <person name="Marcet-Houben M."/>
            <person name="Ballester A.R."/>
            <person name="Abbruscato P."/>
            <person name="Gonzalez-Candelas L."/>
            <person name="Gabaldon T."/>
            <person name="Spadaro D."/>
        </authorList>
    </citation>
    <scope>NUCLEOTIDE SEQUENCE [LARGE SCALE GENOMIC DNA]</scope>
    <source>
        <strain evidence="8 9">PG3</strain>
    </source>
</reference>
<organism evidence="8 9">
    <name type="scientific">Penicillium patulum</name>
    <name type="common">Penicillium griseofulvum</name>
    <dbReference type="NCBI Taxonomy" id="5078"/>
    <lineage>
        <taxon>Eukaryota</taxon>
        <taxon>Fungi</taxon>
        <taxon>Dikarya</taxon>
        <taxon>Ascomycota</taxon>
        <taxon>Pezizomycotina</taxon>
        <taxon>Eurotiomycetes</taxon>
        <taxon>Eurotiomycetidae</taxon>
        <taxon>Eurotiales</taxon>
        <taxon>Aspergillaceae</taxon>
        <taxon>Penicillium</taxon>
    </lineage>
</organism>
<keyword evidence="9" id="KW-1185">Reference proteome</keyword>
<evidence type="ECO:0000256" key="5">
    <source>
        <dbReference type="ARBA" id="ARBA00023128"/>
    </source>
</evidence>
<evidence type="ECO:0000256" key="4">
    <source>
        <dbReference type="ARBA" id="ARBA00022946"/>
    </source>
</evidence>
<evidence type="ECO:0000259" key="7">
    <source>
        <dbReference type="Pfam" id="PF01636"/>
    </source>
</evidence>
<dbReference type="PANTHER" id="PTHR36091:SF1">
    <property type="entry name" value="ALTERED INHERITANCE OF MITOCHONDRIA PROTEIN 9, MITOCHONDRIAL"/>
    <property type="match status" value="1"/>
</dbReference>
<dbReference type="InterPro" id="IPR011009">
    <property type="entry name" value="Kinase-like_dom_sf"/>
</dbReference>
<dbReference type="Pfam" id="PF01636">
    <property type="entry name" value="APH"/>
    <property type="match status" value="1"/>
</dbReference>
<dbReference type="AlphaFoldDB" id="A0A135LC47"/>
<feature type="domain" description="Aminoglycoside phosphotransferase" evidence="7">
    <location>
        <begin position="86"/>
        <end position="301"/>
    </location>
</feature>
<evidence type="ECO:0000313" key="8">
    <source>
        <dbReference type="EMBL" id="KXG46538.1"/>
    </source>
</evidence>
<comment type="subcellular location">
    <subcellularLocation>
        <location evidence="1">Mitochondrion</location>
    </subcellularLocation>
</comment>
<evidence type="ECO:0000256" key="2">
    <source>
        <dbReference type="ARBA" id="ARBA00005543"/>
    </source>
</evidence>
<gene>
    <name evidence="8" type="ORF">PGRI_053940</name>
</gene>
<dbReference type="STRING" id="5078.A0A135LC47"/>
<accession>A0A135LC47</accession>
<dbReference type="Gene3D" id="3.90.1200.10">
    <property type="match status" value="1"/>
</dbReference>
<dbReference type="PANTHER" id="PTHR36091">
    <property type="entry name" value="ALTERED INHERITANCE OF MITOCHONDRIA PROTEIN 9, MITOCHONDRIAL"/>
    <property type="match status" value="1"/>
</dbReference>
<protein>
    <recommendedName>
        <fullName evidence="3">Altered inheritance of mitochondria protein 9, mitochondrial</fullName>
    </recommendedName>
    <alternativeName>
        <fullName evidence="6">Found in mitochondrial proteome protein 29</fullName>
    </alternativeName>
</protein>
<keyword evidence="5" id="KW-0496">Mitochondrion</keyword>
<dbReference type="InterPro" id="IPR002575">
    <property type="entry name" value="Aminoglycoside_PTrfase"/>
</dbReference>
<sequence length="500" mass="56859">MAQAHTETTKTPSFHNLSRPIGREELFAYTNGHFLVDEENQLDRRYARFDLDSLCSAAATAGGLSSPITAIEKMEGGLSKALLMRKENGMEVIAKIPFRIAGPATLTTECEVDVLKFLSKHTSIPVPRVLSWSSDRSNAVGAEYIIMQKAPGVQLREEETNNSSRIPLDRDIDSTGAFRIGPSCDRIYQTEGIENPVSNMHDIGPLNTLSALGISIARRELSQISNGNITNHTHFYQGTIEEQTQLLETTIRLMALLDTNSILSRSSQPTLWHTDLHMGNIYVSPDEHSRIVSFIDFQGVQVLPAFLQARWPVFLKPRQEKEYVKGPIQPKLRNLDQLYGEERRAALNEWGQEMQTKAYEIATYLENRPAHTAMNVPRVFRELFIRCGETSEVGVLPLRECLIEIFQGWPNLGFTGDCTFSFTEEEIETHQRQFAYYEDWHQTQTLARECLDTDAEGWVSPHLEFENKRSLLMQLQDMYIEEMAGKETPEEGKAIWPFRL</sequence>
<evidence type="ECO:0000256" key="1">
    <source>
        <dbReference type="ARBA" id="ARBA00004173"/>
    </source>
</evidence>
<evidence type="ECO:0000256" key="3">
    <source>
        <dbReference type="ARBA" id="ARBA00016197"/>
    </source>
</evidence>
<dbReference type="GO" id="GO:0016740">
    <property type="term" value="F:transferase activity"/>
    <property type="evidence" value="ECO:0007669"/>
    <property type="project" value="UniProtKB-KW"/>
</dbReference>
<proteinExistence type="inferred from homology"/>
<dbReference type="RefSeq" id="XP_040645074.1">
    <property type="nucleotide sequence ID" value="XM_040793107.1"/>
</dbReference>
<dbReference type="InterPro" id="IPR051035">
    <property type="entry name" value="Mito_inheritance_9"/>
</dbReference>
<comment type="caution">
    <text evidence="8">The sequence shown here is derived from an EMBL/GenBank/DDBJ whole genome shotgun (WGS) entry which is preliminary data.</text>
</comment>
<dbReference type="GeneID" id="63708407"/>
<dbReference type="Proteomes" id="UP000070168">
    <property type="component" value="Unassembled WGS sequence"/>
</dbReference>
<keyword evidence="4" id="KW-0809">Transit peptide</keyword>
<dbReference type="OMA" id="NQLDRRY"/>
<dbReference type="SUPFAM" id="SSF56112">
    <property type="entry name" value="Protein kinase-like (PK-like)"/>
    <property type="match status" value="1"/>
</dbReference>
<keyword evidence="8" id="KW-0808">Transferase</keyword>
<evidence type="ECO:0000313" key="9">
    <source>
        <dbReference type="Proteomes" id="UP000070168"/>
    </source>
</evidence>
<comment type="similarity">
    <text evidence="2">Belongs to the AIM9 family.</text>
</comment>